<dbReference type="PROSITE" id="PS50158">
    <property type="entry name" value="ZF_CCHC"/>
    <property type="match status" value="4"/>
</dbReference>
<evidence type="ECO:0000313" key="7">
    <source>
        <dbReference type="Proteomes" id="UP000078595"/>
    </source>
</evidence>
<feature type="compositionally biased region" description="Basic and acidic residues" evidence="3">
    <location>
        <begin position="387"/>
        <end position="400"/>
    </location>
</feature>
<feature type="compositionally biased region" description="Polar residues" evidence="3">
    <location>
        <begin position="498"/>
        <end position="508"/>
    </location>
</feature>
<dbReference type="STRING" id="1296121.A0A1A6A122"/>
<evidence type="ECO:0000256" key="1">
    <source>
        <dbReference type="ARBA" id="ARBA00022664"/>
    </source>
</evidence>
<keyword evidence="2" id="KW-0479">Metal-binding</keyword>
<feature type="domain" description="CCHC-type" evidence="4">
    <location>
        <begin position="432"/>
        <end position="447"/>
    </location>
</feature>
<keyword evidence="2" id="KW-0862">Zinc</keyword>
<dbReference type="InterPro" id="IPR001878">
    <property type="entry name" value="Znf_CCHC"/>
</dbReference>
<dbReference type="EMBL" id="KI894033">
    <property type="protein sequence ID" value="OBR83766.1"/>
    <property type="molecule type" value="Genomic_DNA"/>
</dbReference>
<reference evidence="6" key="2">
    <citation type="submission" date="2013-07" db="EMBL/GenBank/DDBJ databases">
        <authorList>
            <consortium name="The Broad Institute Genome Sequencing Platform"/>
            <person name="Cuomo C."/>
            <person name="Litvintseva A."/>
            <person name="Chen Y."/>
            <person name="Heitman J."/>
            <person name="Sun S."/>
            <person name="Springer D."/>
            <person name="Dromer F."/>
            <person name="Young S.K."/>
            <person name="Zeng Q."/>
            <person name="Gargeya S."/>
            <person name="Fitzgerald M."/>
            <person name="Abouelleil A."/>
            <person name="Alvarado L."/>
            <person name="Berlin A.M."/>
            <person name="Chapman S.B."/>
            <person name="Dewar J."/>
            <person name="Goldberg J."/>
            <person name="Griggs A."/>
            <person name="Gujja S."/>
            <person name="Hansen M."/>
            <person name="Howarth C."/>
            <person name="Imamovic A."/>
            <person name="Larimer J."/>
            <person name="McCowan C."/>
            <person name="Murphy C."/>
            <person name="Pearson M."/>
            <person name="Priest M."/>
            <person name="Roberts A."/>
            <person name="Saif S."/>
            <person name="Shea T."/>
            <person name="Sykes S."/>
            <person name="Wortman J."/>
            <person name="Nusbaum C."/>
            <person name="Birren B."/>
        </authorList>
    </citation>
    <scope>NUCLEOTIDE SEQUENCE</scope>
    <source>
        <strain evidence="6">CBS 10117</strain>
    </source>
</reference>
<dbReference type="GeneID" id="28969747"/>
<dbReference type="VEuPathDB" id="FungiDB:I303_06048"/>
<dbReference type="RefSeq" id="XP_018261608.1">
    <property type="nucleotide sequence ID" value="XM_018409335.1"/>
</dbReference>
<feature type="compositionally biased region" description="Basic and acidic residues" evidence="3">
    <location>
        <begin position="50"/>
        <end position="60"/>
    </location>
</feature>
<proteinExistence type="predicted"/>
<feature type="region of interest" description="Disordered" evidence="3">
    <location>
        <begin position="184"/>
        <end position="242"/>
    </location>
</feature>
<feature type="compositionally biased region" description="Basic and acidic residues" evidence="3">
    <location>
        <begin position="570"/>
        <end position="581"/>
    </location>
</feature>
<dbReference type="GO" id="GO:0008270">
    <property type="term" value="F:zinc ion binding"/>
    <property type="evidence" value="ECO:0007669"/>
    <property type="project" value="UniProtKB-KW"/>
</dbReference>
<dbReference type="InterPro" id="IPR051714">
    <property type="entry name" value="Znf_CCHC_NABP"/>
</dbReference>
<feature type="compositionally biased region" description="Basic and acidic residues" evidence="3">
    <location>
        <begin position="352"/>
        <end position="367"/>
    </location>
</feature>
<feature type="compositionally biased region" description="Basic and acidic residues" evidence="3">
    <location>
        <begin position="88"/>
        <end position="103"/>
    </location>
</feature>
<gene>
    <name evidence="5" type="ORF">I303_06048</name>
    <name evidence="6" type="ORF">I303_106028</name>
</gene>
<reference evidence="5" key="1">
    <citation type="submission" date="2013-07" db="EMBL/GenBank/DDBJ databases">
        <title>The Genome Sequence of Cryptococcus dejecticola CBS10117.</title>
        <authorList>
            <consortium name="The Broad Institute Genome Sequencing Platform"/>
            <person name="Cuomo C."/>
            <person name="Litvintseva A."/>
            <person name="Chen Y."/>
            <person name="Heitman J."/>
            <person name="Sun S."/>
            <person name="Springer D."/>
            <person name="Dromer F."/>
            <person name="Young S.K."/>
            <person name="Zeng Q."/>
            <person name="Gargeya S."/>
            <person name="Fitzgerald M."/>
            <person name="Abouelleil A."/>
            <person name="Alvarado L."/>
            <person name="Berlin A.M."/>
            <person name="Chapman S.B."/>
            <person name="Dewar J."/>
            <person name="Goldberg J."/>
            <person name="Griggs A."/>
            <person name="Gujja S."/>
            <person name="Hansen M."/>
            <person name="Howarth C."/>
            <person name="Imamovic A."/>
            <person name="Larimer J."/>
            <person name="McCowan C."/>
            <person name="Murphy C."/>
            <person name="Pearson M."/>
            <person name="Priest M."/>
            <person name="Roberts A."/>
            <person name="Saif S."/>
            <person name="Shea T."/>
            <person name="Sykes S."/>
            <person name="Wortman J."/>
            <person name="Nusbaum C."/>
            <person name="Birren B."/>
        </authorList>
    </citation>
    <scope>NUCLEOTIDE SEQUENCE [LARGE SCALE GENOMIC DNA]</scope>
    <source>
        <strain evidence="5">CBS 10117</strain>
    </source>
</reference>
<evidence type="ECO:0000259" key="4">
    <source>
        <dbReference type="PROSITE" id="PS50158"/>
    </source>
</evidence>
<feature type="domain" description="CCHC-type" evidence="4">
    <location>
        <begin position="484"/>
        <end position="497"/>
    </location>
</feature>
<feature type="region of interest" description="Disordered" evidence="3">
    <location>
        <begin position="498"/>
        <end position="613"/>
    </location>
</feature>
<dbReference type="SMART" id="SM00343">
    <property type="entry name" value="ZnF_C2HC"/>
    <property type="match status" value="4"/>
</dbReference>
<feature type="compositionally biased region" description="Polar residues" evidence="3">
    <location>
        <begin position="1"/>
        <end position="11"/>
    </location>
</feature>
<dbReference type="GO" id="GO:0003676">
    <property type="term" value="F:nucleic acid binding"/>
    <property type="evidence" value="ECO:0007669"/>
    <property type="project" value="InterPro"/>
</dbReference>
<evidence type="ECO:0000256" key="2">
    <source>
        <dbReference type="PROSITE-ProRule" id="PRU00047"/>
    </source>
</evidence>
<protein>
    <recommendedName>
        <fullName evidence="4">CCHC-type domain-containing protein</fullName>
    </recommendedName>
</protein>
<dbReference type="SUPFAM" id="SSF57756">
    <property type="entry name" value="Retrovirus zinc finger-like domains"/>
    <property type="match status" value="2"/>
</dbReference>
<keyword evidence="2" id="KW-0863">Zinc-finger</keyword>
<dbReference type="Proteomes" id="UP000078595">
    <property type="component" value="Chromosome 7"/>
</dbReference>
<dbReference type="AlphaFoldDB" id="A0A1A6A122"/>
<evidence type="ECO:0000256" key="3">
    <source>
        <dbReference type="SAM" id="MobiDB-lite"/>
    </source>
</evidence>
<feature type="region of interest" description="Disordered" evidence="3">
    <location>
        <begin position="312"/>
        <end position="400"/>
    </location>
</feature>
<feature type="region of interest" description="Disordered" evidence="3">
    <location>
        <begin position="256"/>
        <end position="275"/>
    </location>
</feature>
<feature type="domain" description="CCHC-type" evidence="4">
    <location>
        <begin position="458"/>
        <end position="473"/>
    </location>
</feature>
<feature type="compositionally biased region" description="Polar residues" evidence="3">
    <location>
        <begin position="206"/>
        <end position="242"/>
    </location>
</feature>
<dbReference type="KEGG" id="kdj:28969747"/>
<feature type="region of interest" description="Disordered" evidence="3">
    <location>
        <begin position="88"/>
        <end position="128"/>
    </location>
</feature>
<feature type="compositionally biased region" description="Polar residues" evidence="3">
    <location>
        <begin position="529"/>
        <end position="560"/>
    </location>
</feature>
<dbReference type="PANTHER" id="PTHR23002">
    <property type="entry name" value="ZINC FINGER CCHC DOMAIN CONTAINING PROTEIN"/>
    <property type="match status" value="1"/>
</dbReference>
<dbReference type="Pfam" id="PF00098">
    <property type="entry name" value="zf-CCHC"/>
    <property type="match status" value="4"/>
</dbReference>
<accession>A0A1A6A122</accession>
<name>A0A1A6A122_9TREE</name>
<dbReference type="EMBL" id="CP144536">
    <property type="protein sequence ID" value="WWC63426.1"/>
    <property type="molecule type" value="Genomic_DNA"/>
</dbReference>
<evidence type="ECO:0000313" key="6">
    <source>
        <dbReference type="EMBL" id="WWC63426.1"/>
    </source>
</evidence>
<dbReference type="GO" id="GO:0006397">
    <property type="term" value="P:mRNA processing"/>
    <property type="evidence" value="ECO:0007669"/>
    <property type="project" value="UniProtKB-KW"/>
</dbReference>
<dbReference type="OrthoDB" id="2576435at2759"/>
<feature type="compositionally biased region" description="Polar residues" evidence="3">
    <location>
        <begin position="256"/>
        <end position="271"/>
    </location>
</feature>
<dbReference type="InterPro" id="IPR036875">
    <property type="entry name" value="Znf_CCHC_sf"/>
</dbReference>
<evidence type="ECO:0000313" key="5">
    <source>
        <dbReference type="EMBL" id="OBR83766.1"/>
    </source>
</evidence>
<feature type="region of interest" description="Disordered" evidence="3">
    <location>
        <begin position="1"/>
        <end position="61"/>
    </location>
</feature>
<keyword evidence="1" id="KW-0507">mRNA processing</keyword>
<feature type="domain" description="CCHC-type" evidence="4">
    <location>
        <begin position="409"/>
        <end position="424"/>
    </location>
</feature>
<reference evidence="6" key="3">
    <citation type="submission" date="2024-02" db="EMBL/GenBank/DDBJ databases">
        <title>Comparative genomics of Cryptococcus and Kwoniella reveals pathogenesis evolution and contrasting modes of karyotype evolution via chromosome fusion or intercentromeric recombination.</title>
        <authorList>
            <person name="Coelho M.A."/>
            <person name="David-Palma M."/>
            <person name="Shea T."/>
            <person name="Bowers K."/>
            <person name="McGinley-Smith S."/>
            <person name="Mohammad A.W."/>
            <person name="Gnirke A."/>
            <person name="Yurkov A.M."/>
            <person name="Nowrousian M."/>
            <person name="Sun S."/>
            <person name="Cuomo C.A."/>
            <person name="Heitman J."/>
        </authorList>
    </citation>
    <scope>NUCLEOTIDE SEQUENCE</scope>
    <source>
        <strain evidence="6">CBS 10117</strain>
    </source>
</reference>
<organism evidence="5">
    <name type="scientific">Kwoniella dejecticola CBS 10117</name>
    <dbReference type="NCBI Taxonomy" id="1296121"/>
    <lineage>
        <taxon>Eukaryota</taxon>
        <taxon>Fungi</taxon>
        <taxon>Dikarya</taxon>
        <taxon>Basidiomycota</taxon>
        <taxon>Agaricomycotina</taxon>
        <taxon>Tremellomycetes</taxon>
        <taxon>Tremellales</taxon>
        <taxon>Cryptococcaceae</taxon>
        <taxon>Kwoniella</taxon>
    </lineage>
</organism>
<sequence>MSQYYYQTTPSRGGMNEGPRMSPSSRHPSEGATPESPEAMRHGPKSPSGSHHDRYLRADVDNDLDLSEDELADQMQLLELQRKQLELKQRQRDMRKASRRDMSARSPQPAPPSAPEITQHPGSDATRHADMKLYTPPHQQQGQRLSNVFSPGYGFRVPAPGCDNLPAPEERVTPLGSIHRIYPAPAPASRPINADEGWADEETGTQDEVQWSASPRDSKSATYSTRLAEQQSLSPPASSDTLNAVPVLHAPYIKTQSASNGGMQGSPSVDTAPTGPMVPWNGGVVYKDEELNKEGIPLSTDKLLEVFDRYNGRLGDREPPIRSNVGGGRGDRSGFSNARPQDAGWNRAISTEGRHGWSDRGGRHTADSTDASADDDGWGATAAQDQPDNKGGDGWGNERRGGGASGDGCYKCGEAGHFSRECPNGGCGGGSCFNCGKSGHISRDCTEPRRSGGGGGSCYNCGEDGHMSRECTNPRKFGAFRGTCNTCGEQGHRSSECASSGNQSGYDQSNDHDNGVGDGWGSAEKSYPSDDSAQKNTSAPSNGQIHPSRQAVVNFTSNQRQRPEAQSLDRPAHGGRMRDEGYGSGRGTSKASPPPSSRDPTPRPEEETETGGW</sequence>
<keyword evidence="7" id="KW-1185">Reference proteome</keyword>
<dbReference type="Gene3D" id="4.10.60.10">
    <property type="entry name" value="Zinc finger, CCHC-type"/>
    <property type="match status" value="3"/>
</dbReference>